<name>A0ABU9D311_9NOCA</name>
<dbReference type="RefSeq" id="WP_241259768.1">
    <property type="nucleotide sequence ID" value="NZ_JBBPCN010000001.1"/>
</dbReference>
<evidence type="ECO:0000259" key="3">
    <source>
        <dbReference type="Pfam" id="PF26526"/>
    </source>
</evidence>
<keyword evidence="5" id="KW-1185">Reference proteome</keyword>
<dbReference type="Proteomes" id="UP001456513">
    <property type="component" value="Unassembled WGS sequence"/>
</dbReference>
<organism evidence="4 5">
    <name type="scientific">Rhodococcus navarretei</name>
    <dbReference type="NCBI Taxonomy" id="3128981"/>
    <lineage>
        <taxon>Bacteria</taxon>
        <taxon>Bacillati</taxon>
        <taxon>Actinomycetota</taxon>
        <taxon>Actinomycetes</taxon>
        <taxon>Mycobacteriales</taxon>
        <taxon>Nocardiaceae</taxon>
        <taxon>Rhodococcus</taxon>
    </lineage>
</organism>
<keyword evidence="2" id="KW-1133">Transmembrane helix</keyword>
<feature type="transmembrane region" description="Helical" evidence="2">
    <location>
        <begin position="26"/>
        <end position="48"/>
    </location>
</feature>
<dbReference type="Pfam" id="PF26526">
    <property type="entry name" value="DUF8175"/>
    <property type="match status" value="1"/>
</dbReference>
<evidence type="ECO:0000256" key="2">
    <source>
        <dbReference type="SAM" id="Phobius"/>
    </source>
</evidence>
<gene>
    <name evidence="4" type="ORF">AABD04_20095</name>
</gene>
<comment type="caution">
    <text evidence="4">The sequence shown here is derived from an EMBL/GenBank/DDBJ whole genome shotgun (WGS) entry which is preliminary data.</text>
</comment>
<dbReference type="EMBL" id="JBBPCN010000001">
    <property type="protein sequence ID" value="MEK8073152.1"/>
    <property type="molecule type" value="Genomic_DNA"/>
</dbReference>
<evidence type="ECO:0000313" key="5">
    <source>
        <dbReference type="Proteomes" id="UP001456513"/>
    </source>
</evidence>
<protein>
    <recommendedName>
        <fullName evidence="3">DUF8175 domain-containing protein</fullName>
    </recommendedName>
</protein>
<feature type="domain" description="DUF8175" evidence="3">
    <location>
        <begin position="92"/>
        <end position="285"/>
    </location>
</feature>
<feature type="region of interest" description="Disordered" evidence="1">
    <location>
        <begin position="93"/>
        <end position="119"/>
    </location>
</feature>
<sequence>MSTAPRHNPVPSSPGDDGQVLGGRRWTLVLSVIVIVLVVVGGTAAVLINRSARESAASQPDTASPAAPQPTQSNRADWGLPYLDELGFRVEVPPNPNGIALDQDPGSRPDPSSADYQSAPPAGVIWQKVQNYPLPFSASDGPTAVDGALATGFARTPQGAALAGLQLVNRSQSTFEGAAAVMSTRAVASTPELQTELDRNLANAQRQIAAGNTAPPAKPLFRQEAYRLTYYSSDYAVIEYAGKNVSGNGWTTVPIELLWRGGDWSLKLAEAGKVGNTPTLAGWTQWPGK</sequence>
<keyword evidence="2" id="KW-0812">Transmembrane</keyword>
<evidence type="ECO:0000313" key="4">
    <source>
        <dbReference type="EMBL" id="MEK8073152.1"/>
    </source>
</evidence>
<evidence type="ECO:0000256" key="1">
    <source>
        <dbReference type="SAM" id="MobiDB-lite"/>
    </source>
</evidence>
<feature type="region of interest" description="Disordered" evidence="1">
    <location>
        <begin position="54"/>
        <end position="78"/>
    </location>
</feature>
<dbReference type="InterPro" id="IPR058488">
    <property type="entry name" value="DUF8175"/>
</dbReference>
<proteinExistence type="predicted"/>
<accession>A0ABU9D311</accession>
<feature type="region of interest" description="Disordered" evidence="1">
    <location>
        <begin position="1"/>
        <end position="21"/>
    </location>
</feature>
<reference evidence="4 5" key="1">
    <citation type="submission" date="2024-03" db="EMBL/GenBank/DDBJ databases">
        <title>Rhodococcus navarretei sp. nov. and Pseudarthrobacter quantumdoti sp. nov., two new species with the ability to biosynthesize Quantum Dots isolated from soil samples at Union Glacier, Antarctica.</title>
        <authorList>
            <person name="Vargas M."/>
        </authorList>
    </citation>
    <scope>NUCLEOTIDE SEQUENCE [LARGE SCALE GENOMIC DNA]</scope>
    <source>
        <strain evidence="4 5">EXRC-4A-4</strain>
    </source>
</reference>
<keyword evidence="2" id="KW-0472">Membrane</keyword>